<comment type="caution">
    <text evidence="1">The sequence shown here is derived from an EMBL/GenBank/DDBJ whole genome shotgun (WGS) entry which is preliminary data.</text>
</comment>
<sequence>MRGLGRIIGRVKRWRAGAVVVLLVCHLWKRCTGSGYQFVAIASQLTATGCQKAAALLYCPLPSTDKISPLSLPE</sequence>
<name>A0ABC9YCR9_GRUJA</name>
<dbReference type="Proteomes" id="UP001623348">
    <property type="component" value="Unassembled WGS sequence"/>
</dbReference>
<evidence type="ECO:0000313" key="2">
    <source>
        <dbReference type="Proteomes" id="UP001623348"/>
    </source>
</evidence>
<protein>
    <recommendedName>
        <fullName evidence="3">Secreted protein</fullName>
    </recommendedName>
</protein>
<gene>
    <name evidence="1" type="ORF">GRJ2_003203300</name>
</gene>
<accession>A0ABC9YCR9</accession>
<dbReference type="EMBL" id="BAAFJT010000218">
    <property type="protein sequence ID" value="GAB0207377.1"/>
    <property type="molecule type" value="Genomic_DNA"/>
</dbReference>
<reference evidence="1 2" key="1">
    <citation type="submission" date="2024-06" db="EMBL/GenBank/DDBJ databases">
        <title>The draft genome of Grus japonensis, version 3.</title>
        <authorList>
            <person name="Nabeshima K."/>
            <person name="Suzuki S."/>
            <person name="Onuma M."/>
        </authorList>
    </citation>
    <scope>NUCLEOTIDE SEQUENCE [LARGE SCALE GENOMIC DNA]</scope>
    <source>
        <strain evidence="1 2">451A</strain>
    </source>
</reference>
<dbReference type="AlphaFoldDB" id="A0ABC9YCR9"/>
<proteinExistence type="predicted"/>
<keyword evidence="2" id="KW-1185">Reference proteome</keyword>
<organism evidence="1 2">
    <name type="scientific">Grus japonensis</name>
    <name type="common">Japanese crane</name>
    <name type="synonym">Red-crowned crane</name>
    <dbReference type="NCBI Taxonomy" id="30415"/>
    <lineage>
        <taxon>Eukaryota</taxon>
        <taxon>Metazoa</taxon>
        <taxon>Chordata</taxon>
        <taxon>Craniata</taxon>
        <taxon>Vertebrata</taxon>
        <taxon>Euteleostomi</taxon>
        <taxon>Archelosauria</taxon>
        <taxon>Archosauria</taxon>
        <taxon>Dinosauria</taxon>
        <taxon>Saurischia</taxon>
        <taxon>Theropoda</taxon>
        <taxon>Coelurosauria</taxon>
        <taxon>Aves</taxon>
        <taxon>Neognathae</taxon>
        <taxon>Neoaves</taxon>
        <taxon>Gruiformes</taxon>
        <taxon>Gruidae</taxon>
        <taxon>Grus</taxon>
    </lineage>
</organism>
<evidence type="ECO:0008006" key="3">
    <source>
        <dbReference type="Google" id="ProtNLM"/>
    </source>
</evidence>
<evidence type="ECO:0000313" key="1">
    <source>
        <dbReference type="EMBL" id="GAB0207377.1"/>
    </source>
</evidence>